<dbReference type="AlphaFoldDB" id="A0A1Y2B4V8"/>
<evidence type="ECO:0000256" key="1">
    <source>
        <dbReference type="SAM" id="MobiDB-lite"/>
    </source>
</evidence>
<sequence>MASSASNSSSRATLTLSQAFAKPTVEKWFYAKLGEGSLSSSDNFQASHEDVFESLGINGVAVKSCVKECIDHILHNPEVPVVAKPSSGPELAHTHLDVSSKISALKSSLKKVLTSLETKPFDLALAKSAIFKGTIAQDWVKSEKERSDFQTSLLYAKLMAFDLAREAAGEVIFGTAAAEPQPQTEAANVNQNNEQALGDHVGNGDQHSDTQSRHSASEADESEGFRVAGGSGSSD</sequence>
<dbReference type="EMBL" id="MCGO01000085">
    <property type="protein sequence ID" value="ORY29868.1"/>
    <property type="molecule type" value="Genomic_DNA"/>
</dbReference>
<accession>A0A1Y2B4V8</accession>
<protein>
    <submittedName>
        <fullName evidence="2">Uncharacterized protein</fullName>
    </submittedName>
</protein>
<feature type="compositionally biased region" description="Basic and acidic residues" evidence="1">
    <location>
        <begin position="206"/>
        <end position="217"/>
    </location>
</feature>
<organism evidence="2 3">
    <name type="scientific">Rhizoclosmatium globosum</name>
    <dbReference type="NCBI Taxonomy" id="329046"/>
    <lineage>
        <taxon>Eukaryota</taxon>
        <taxon>Fungi</taxon>
        <taxon>Fungi incertae sedis</taxon>
        <taxon>Chytridiomycota</taxon>
        <taxon>Chytridiomycota incertae sedis</taxon>
        <taxon>Chytridiomycetes</taxon>
        <taxon>Chytridiales</taxon>
        <taxon>Chytriomycetaceae</taxon>
        <taxon>Rhizoclosmatium</taxon>
    </lineage>
</organism>
<keyword evidence="3" id="KW-1185">Reference proteome</keyword>
<name>A0A1Y2B4V8_9FUNG</name>
<feature type="region of interest" description="Disordered" evidence="1">
    <location>
        <begin position="182"/>
        <end position="235"/>
    </location>
</feature>
<proteinExistence type="predicted"/>
<evidence type="ECO:0000313" key="3">
    <source>
        <dbReference type="Proteomes" id="UP000193642"/>
    </source>
</evidence>
<evidence type="ECO:0000313" key="2">
    <source>
        <dbReference type="EMBL" id="ORY29868.1"/>
    </source>
</evidence>
<gene>
    <name evidence="2" type="ORF">BCR33DRAFT_745070</name>
</gene>
<dbReference type="Proteomes" id="UP000193642">
    <property type="component" value="Unassembled WGS sequence"/>
</dbReference>
<feature type="compositionally biased region" description="Low complexity" evidence="1">
    <location>
        <begin position="182"/>
        <end position="196"/>
    </location>
</feature>
<comment type="caution">
    <text evidence="2">The sequence shown here is derived from an EMBL/GenBank/DDBJ whole genome shotgun (WGS) entry which is preliminary data.</text>
</comment>
<reference evidence="2 3" key="1">
    <citation type="submission" date="2016-07" db="EMBL/GenBank/DDBJ databases">
        <title>Pervasive Adenine N6-methylation of Active Genes in Fungi.</title>
        <authorList>
            <consortium name="DOE Joint Genome Institute"/>
            <person name="Mondo S.J."/>
            <person name="Dannebaum R.O."/>
            <person name="Kuo R.C."/>
            <person name="Labutti K."/>
            <person name="Haridas S."/>
            <person name="Kuo A."/>
            <person name="Salamov A."/>
            <person name="Ahrendt S.R."/>
            <person name="Lipzen A."/>
            <person name="Sullivan W."/>
            <person name="Andreopoulos W.B."/>
            <person name="Clum A."/>
            <person name="Lindquist E."/>
            <person name="Daum C."/>
            <person name="Ramamoorthy G.K."/>
            <person name="Gryganskyi A."/>
            <person name="Culley D."/>
            <person name="Magnuson J.K."/>
            <person name="James T.Y."/>
            <person name="O'Malley M.A."/>
            <person name="Stajich J.E."/>
            <person name="Spatafora J.W."/>
            <person name="Visel A."/>
            <person name="Grigoriev I.V."/>
        </authorList>
    </citation>
    <scope>NUCLEOTIDE SEQUENCE [LARGE SCALE GENOMIC DNA]</scope>
    <source>
        <strain evidence="2 3">JEL800</strain>
    </source>
</reference>